<reference evidence="2 3" key="1">
    <citation type="submission" date="2019-12" db="EMBL/GenBank/DDBJ databases">
        <title>Genomic-based taxomic classification of the family Erythrobacteraceae.</title>
        <authorList>
            <person name="Xu L."/>
        </authorList>
    </citation>
    <scope>NUCLEOTIDE SEQUENCE [LARGE SCALE GENOMIC DNA]</scope>
    <source>
        <strain evidence="2 3">S36</strain>
    </source>
</reference>
<dbReference type="AlphaFoldDB" id="A0A6I4TTE4"/>
<comment type="caution">
    <text evidence="2">The sequence shown here is derived from an EMBL/GenBank/DDBJ whole genome shotgun (WGS) entry which is preliminary data.</text>
</comment>
<evidence type="ECO:0000256" key="1">
    <source>
        <dbReference type="SAM" id="SignalP"/>
    </source>
</evidence>
<gene>
    <name evidence="2" type="ORF">GRI97_06160</name>
</gene>
<evidence type="ECO:0008006" key="4">
    <source>
        <dbReference type="Google" id="ProtNLM"/>
    </source>
</evidence>
<evidence type="ECO:0000313" key="2">
    <source>
        <dbReference type="EMBL" id="MXO98569.1"/>
    </source>
</evidence>
<evidence type="ECO:0000313" key="3">
    <source>
        <dbReference type="Proteomes" id="UP000469430"/>
    </source>
</evidence>
<keyword evidence="3" id="KW-1185">Reference proteome</keyword>
<feature type="chain" id="PRO_5026217286" description="DOMON domain-containing protein" evidence="1">
    <location>
        <begin position="21"/>
        <end position="190"/>
    </location>
</feature>
<keyword evidence="1" id="KW-0732">Signal</keyword>
<name>A0A6I4TTE4_9SPHN</name>
<organism evidence="2 3">
    <name type="scientific">Croceibacterium xixiisoli</name>
    <dbReference type="NCBI Taxonomy" id="1476466"/>
    <lineage>
        <taxon>Bacteria</taxon>
        <taxon>Pseudomonadati</taxon>
        <taxon>Pseudomonadota</taxon>
        <taxon>Alphaproteobacteria</taxon>
        <taxon>Sphingomonadales</taxon>
        <taxon>Erythrobacteraceae</taxon>
        <taxon>Croceibacterium</taxon>
    </lineage>
</organism>
<feature type="signal peptide" evidence="1">
    <location>
        <begin position="1"/>
        <end position="20"/>
    </location>
</feature>
<dbReference type="Proteomes" id="UP000469430">
    <property type="component" value="Unassembled WGS sequence"/>
</dbReference>
<sequence>MIKWLLSAAAVLLAQPALLAAQDCTVERARYVLRVPDEEDQWQLAFIPARHMASPASDLYLRLTTPQRRYWFTLSVSQGYGGIAVLPVGEPVAGSDPRDLAGSDGPGQGIDPEILATLRLLAFDRELHVANDPPRAGDPAPHAIMLPELGQTLWYSPGALTEDPAAERDPMPRGLFRLAGCGAAEAAVGE</sequence>
<dbReference type="RefSeq" id="WP_377018950.1">
    <property type="nucleotide sequence ID" value="NZ_JBHSCP010000001.1"/>
</dbReference>
<protein>
    <recommendedName>
        <fullName evidence="4">DOMON domain-containing protein</fullName>
    </recommendedName>
</protein>
<accession>A0A6I4TTE4</accession>
<proteinExistence type="predicted"/>
<dbReference type="EMBL" id="WTYJ01000001">
    <property type="protein sequence ID" value="MXO98569.1"/>
    <property type="molecule type" value="Genomic_DNA"/>
</dbReference>